<comment type="caution">
    <text evidence="2">The sequence shown here is derived from an EMBL/GenBank/DDBJ whole genome shotgun (WGS) entry which is preliminary data.</text>
</comment>
<evidence type="ECO:0000313" key="2">
    <source>
        <dbReference type="EMBL" id="PHM26227.1"/>
    </source>
</evidence>
<evidence type="ECO:0000259" key="1">
    <source>
        <dbReference type="Pfam" id="PF01609"/>
    </source>
</evidence>
<dbReference type="GO" id="GO:0004803">
    <property type="term" value="F:transposase activity"/>
    <property type="evidence" value="ECO:0007669"/>
    <property type="project" value="InterPro"/>
</dbReference>
<dbReference type="GO" id="GO:0003677">
    <property type="term" value="F:DNA binding"/>
    <property type="evidence" value="ECO:0007669"/>
    <property type="project" value="InterPro"/>
</dbReference>
<organism evidence="2 3">
    <name type="scientific">Xenorhabdus budapestensis</name>
    <dbReference type="NCBI Taxonomy" id="290110"/>
    <lineage>
        <taxon>Bacteria</taxon>
        <taxon>Pseudomonadati</taxon>
        <taxon>Pseudomonadota</taxon>
        <taxon>Gammaproteobacteria</taxon>
        <taxon>Enterobacterales</taxon>
        <taxon>Morganellaceae</taxon>
        <taxon>Xenorhabdus</taxon>
    </lineage>
</organism>
<dbReference type="Pfam" id="PF01609">
    <property type="entry name" value="DDE_Tnp_1"/>
    <property type="match status" value="1"/>
</dbReference>
<proteinExistence type="predicted"/>
<gene>
    <name evidence="2" type="ORF">Xbud_02695</name>
</gene>
<dbReference type="InterPro" id="IPR002559">
    <property type="entry name" value="Transposase_11"/>
</dbReference>
<feature type="domain" description="Transposase IS4-like" evidence="1">
    <location>
        <begin position="4"/>
        <end position="77"/>
    </location>
</feature>
<evidence type="ECO:0000313" key="3">
    <source>
        <dbReference type="Proteomes" id="UP000225833"/>
    </source>
</evidence>
<protein>
    <submittedName>
        <fullName evidence="2">DDE transposase</fullName>
    </submittedName>
</protein>
<dbReference type="Proteomes" id="UP000225833">
    <property type="component" value="Unassembled WGS sequence"/>
</dbReference>
<dbReference type="OrthoDB" id="1551210at2"/>
<accession>A0A2D0IWE9</accession>
<dbReference type="RefSeq" id="WP_099136508.1">
    <property type="nucleotide sequence ID" value="NZ_CAWNNJ010000057.1"/>
</dbReference>
<name>A0A2D0IWE9_XENBU</name>
<dbReference type="GO" id="GO:0006313">
    <property type="term" value="P:DNA transposition"/>
    <property type="evidence" value="ECO:0007669"/>
    <property type="project" value="InterPro"/>
</dbReference>
<reference evidence="2 3" key="1">
    <citation type="journal article" date="2017" name="Nat. Microbiol.">
        <title>Natural product diversity associated with the nematode symbionts Photorhabdus and Xenorhabdus.</title>
        <authorList>
            <person name="Tobias N.J."/>
            <person name="Wolff H."/>
            <person name="Djahanschiri B."/>
            <person name="Grundmann F."/>
            <person name="Kronenwerth M."/>
            <person name="Shi Y.M."/>
            <person name="Simonyi S."/>
            <person name="Grun P."/>
            <person name="Shapiro-Ilan D."/>
            <person name="Pidot S.J."/>
            <person name="Stinear T.P."/>
            <person name="Ebersberger I."/>
            <person name="Bode H.B."/>
        </authorList>
    </citation>
    <scope>NUCLEOTIDE SEQUENCE [LARGE SCALE GENOMIC DNA]</scope>
    <source>
        <strain evidence="2 3">DSM 16342</strain>
    </source>
</reference>
<dbReference type="EMBL" id="NIBS01000015">
    <property type="protein sequence ID" value="PHM26227.1"/>
    <property type="molecule type" value="Genomic_DNA"/>
</dbReference>
<dbReference type="AlphaFoldDB" id="A0A2D0IWE9"/>
<sequence>MKRRGKVVLADKGYLGGKFRDYLRKLRIKSIIPYKVNEKGNTDGRTQFDEQAYCNRNAFELCFGFLKETRCIAIRYENIE</sequence>